<gene>
    <name evidence="1" type="ORF">ACOLOM_LOCUS9224</name>
</gene>
<name>A0ACA9NUL9_9GLOM</name>
<protein>
    <submittedName>
        <fullName evidence="1">11883_t:CDS:1</fullName>
    </submittedName>
</protein>
<sequence length="271" mass="31003">MDPLAISSEDQDVPFKYHWCGKGSGYVHGWRVSSNAQLDSHLTSPTPDSQFLRLQWDSHLDIEVLETDWAGDRIILIGDYADAFPPGILTDEEAKELDPAESMSSCRCQKSDQITDKFESTRFERRLSSFERLPYDALDIIFSQLPRPSLAACALLSTRVYSAPHWESVRVLHEILKQLPRLVSLHVLPSWITYGDLPYWEYPFKLRKIKWGLIKDEGSQKFISSQSGTLEEIGYLKIRSSDKEEDGPVVNDYNSVGMPTYWEECESESDS</sequence>
<keyword evidence="2" id="KW-1185">Reference proteome</keyword>
<comment type="caution">
    <text evidence="1">The sequence shown here is derived from an EMBL/GenBank/DDBJ whole genome shotgun (WGS) entry which is preliminary data.</text>
</comment>
<dbReference type="Proteomes" id="UP000789525">
    <property type="component" value="Unassembled WGS sequence"/>
</dbReference>
<dbReference type="EMBL" id="CAJVPT010026121">
    <property type="protein sequence ID" value="CAG8678107.1"/>
    <property type="molecule type" value="Genomic_DNA"/>
</dbReference>
<reference evidence="1" key="1">
    <citation type="submission" date="2021-06" db="EMBL/GenBank/DDBJ databases">
        <authorList>
            <person name="Kallberg Y."/>
            <person name="Tangrot J."/>
            <person name="Rosling A."/>
        </authorList>
    </citation>
    <scope>NUCLEOTIDE SEQUENCE</scope>
    <source>
        <strain evidence="1">CL356</strain>
    </source>
</reference>
<evidence type="ECO:0000313" key="2">
    <source>
        <dbReference type="Proteomes" id="UP000789525"/>
    </source>
</evidence>
<accession>A0ACA9NUL9</accession>
<organism evidence="1 2">
    <name type="scientific">Acaulospora colombiana</name>
    <dbReference type="NCBI Taxonomy" id="27376"/>
    <lineage>
        <taxon>Eukaryota</taxon>
        <taxon>Fungi</taxon>
        <taxon>Fungi incertae sedis</taxon>
        <taxon>Mucoromycota</taxon>
        <taxon>Glomeromycotina</taxon>
        <taxon>Glomeromycetes</taxon>
        <taxon>Diversisporales</taxon>
        <taxon>Acaulosporaceae</taxon>
        <taxon>Acaulospora</taxon>
    </lineage>
</organism>
<evidence type="ECO:0000313" key="1">
    <source>
        <dbReference type="EMBL" id="CAG8678107.1"/>
    </source>
</evidence>
<proteinExistence type="predicted"/>